<dbReference type="Proteomes" id="UP000435112">
    <property type="component" value="Unassembled WGS sequence"/>
</dbReference>
<dbReference type="EMBL" id="QXFU01000386">
    <property type="protein sequence ID" value="KAE9034910.1"/>
    <property type="molecule type" value="Genomic_DNA"/>
</dbReference>
<accession>A0A6A3N1P0</accession>
<gene>
    <name evidence="1" type="ORF">PR002_g7861</name>
</gene>
<reference evidence="1 2" key="1">
    <citation type="submission" date="2018-09" db="EMBL/GenBank/DDBJ databases">
        <title>Genomic investigation of the strawberry pathogen Phytophthora fragariae indicates pathogenicity is determined by transcriptional variation in three key races.</title>
        <authorList>
            <person name="Adams T.M."/>
            <person name="Armitage A.D."/>
            <person name="Sobczyk M.K."/>
            <person name="Bates H.J."/>
            <person name="Dunwell J.M."/>
            <person name="Nellist C.F."/>
            <person name="Harrison R.J."/>
        </authorList>
    </citation>
    <scope>NUCLEOTIDE SEQUENCE [LARGE SCALE GENOMIC DNA]</scope>
    <source>
        <strain evidence="1 2">SCRP324</strain>
    </source>
</reference>
<sequence>MRSTTPGPRAELRWLNNLENRLRHGHPHVSIRISRSPWCLSFGCTPGRLVLTAVGSLFALPRLESRLLHQATSSYSF</sequence>
<evidence type="ECO:0000313" key="2">
    <source>
        <dbReference type="Proteomes" id="UP000435112"/>
    </source>
</evidence>
<comment type="caution">
    <text evidence="1">The sequence shown here is derived from an EMBL/GenBank/DDBJ whole genome shotgun (WGS) entry which is preliminary data.</text>
</comment>
<organism evidence="1 2">
    <name type="scientific">Phytophthora rubi</name>
    <dbReference type="NCBI Taxonomy" id="129364"/>
    <lineage>
        <taxon>Eukaryota</taxon>
        <taxon>Sar</taxon>
        <taxon>Stramenopiles</taxon>
        <taxon>Oomycota</taxon>
        <taxon>Peronosporomycetes</taxon>
        <taxon>Peronosporales</taxon>
        <taxon>Peronosporaceae</taxon>
        <taxon>Phytophthora</taxon>
    </lineage>
</organism>
<name>A0A6A3N1P0_9STRA</name>
<dbReference type="AlphaFoldDB" id="A0A6A3N1P0"/>
<protein>
    <submittedName>
        <fullName evidence="1">Uncharacterized protein</fullName>
    </submittedName>
</protein>
<proteinExistence type="predicted"/>
<evidence type="ECO:0000313" key="1">
    <source>
        <dbReference type="EMBL" id="KAE9034910.1"/>
    </source>
</evidence>